<proteinExistence type="predicted"/>
<organism evidence="6 7">
    <name type="scientific">Mycobacterium helveticum</name>
    <dbReference type="NCBI Taxonomy" id="2592811"/>
    <lineage>
        <taxon>Bacteria</taxon>
        <taxon>Bacillati</taxon>
        <taxon>Actinomycetota</taxon>
        <taxon>Actinomycetes</taxon>
        <taxon>Mycobacteriales</taxon>
        <taxon>Mycobacteriaceae</taxon>
        <taxon>Mycobacterium</taxon>
    </lineage>
</organism>
<evidence type="ECO:0000259" key="5">
    <source>
        <dbReference type="PROSITE" id="PS50921"/>
    </source>
</evidence>
<dbReference type="GO" id="GO:0016301">
    <property type="term" value="F:kinase activity"/>
    <property type="evidence" value="ECO:0007669"/>
    <property type="project" value="UniProtKB-KW"/>
</dbReference>
<evidence type="ECO:0000256" key="1">
    <source>
        <dbReference type="ARBA" id="ARBA00022679"/>
    </source>
</evidence>
<dbReference type="SUPFAM" id="SSF55781">
    <property type="entry name" value="GAF domain-like"/>
    <property type="match status" value="1"/>
</dbReference>
<dbReference type="InterPro" id="IPR012074">
    <property type="entry name" value="GAF_ANTAR"/>
</dbReference>
<dbReference type="InterPro" id="IPR003018">
    <property type="entry name" value="GAF"/>
</dbReference>
<dbReference type="Gene3D" id="3.30.450.40">
    <property type="match status" value="1"/>
</dbReference>
<gene>
    <name evidence="6" type="ORF">FPZ47_23345</name>
</gene>
<evidence type="ECO:0000313" key="6">
    <source>
        <dbReference type="EMBL" id="TVS83575.1"/>
    </source>
</evidence>
<dbReference type="Gene3D" id="1.10.10.10">
    <property type="entry name" value="Winged helix-like DNA-binding domain superfamily/Winged helix DNA-binding domain"/>
    <property type="match status" value="1"/>
</dbReference>
<keyword evidence="2" id="KW-0418">Kinase</keyword>
<evidence type="ECO:0000256" key="2">
    <source>
        <dbReference type="ARBA" id="ARBA00022777"/>
    </source>
</evidence>
<dbReference type="AlphaFoldDB" id="A0A557XDG5"/>
<keyword evidence="3" id="KW-0805">Transcription regulation</keyword>
<evidence type="ECO:0000256" key="3">
    <source>
        <dbReference type="ARBA" id="ARBA00023015"/>
    </source>
</evidence>
<dbReference type="InterPro" id="IPR011006">
    <property type="entry name" value="CheY-like_superfamily"/>
</dbReference>
<reference evidence="6 7" key="1">
    <citation type="submission" date="2019-07" db="EMBL/GenBank/DDBJ databases">
        <title>New Mycobacterium species.</title>
        <authorList>
            <person name="Tortoli E."/>
            <person name="Ghielmetti G."/>
            <person name="Friedel U."/>
            <person name="Trovato A."/>
        </authorList>
    </citation>
    <scope>NUCLEOTIDE SEQUENCE [LARGE SCALE GENOMIC DNA]</scope>
    <source>
        <strain evidence="6 7">16-83</strain>
    </source>
</reference>
<dbReference type="InterPro" id="IPR029016">
    <property type="entry name" value="GAF-like_dom_sf"/>
</dbReference>
<dbReference type="Pfam" id="PF03861">
    <property type="entry name" value="ANTAR"/>
    <property type="match status" value="1"/>
</dbReference>
<dbReference type="PIRSF" id="PIRSF036625">
    <property type="entry name" value="GAF_ANTAR"/>
    <property type="match status" value="1"/>
</dbReference>
<dbReference type="SMART" id="SM01012">
    <property type="entry name" value="ANTAR"/>
    <property type="match status" value="1"/>
</dbReference>
<dbReference type="SUPFAM" id="SSF52172">
    <property type="entry name" value="CheY-like"/>
    <property type="match status" value="1"/>
</dbReference>
<keyword evidence="7" id="KW-1185">Reference proteome</keyword>
<accession>A0A557XDG5</accession>
<dbReference type="InterPro" id="IPR005561">
    <property type="entry name" value="ANTAR"/>
</dbReference>
<dbReference type="EMBL" id="VMQU01000142">
    <property type="protein sequence ID" value="TVS83575.1"/>
    <property type="molecule type" value="Genomic_DNA"/>
</dbReference>
<comment type="caution">
    <text evidence="6">The sequence shown here is derived from an EMBL/GenBank/DDBJ whole genome shotgun (WGS) entry which is preliminary data.</text>
</comment>
<dbReference type="OrthoDB" id="4629915at2"/>
<evidence type="ECO:0000313" key="7">
    <source>
        <dbReference type="Proteomes" id="UP000320513"/>
    </source>
</evidence>
<keyword evidence="4" id="KW-0804">Transcription</keyword>
<dbReference type="Pfam" id="PF13185">
    <property type="entry name" value="GAF_2"/>
    <property type="match status" value="1"/>
</dbReference>
<dbReference type="GO" id="GO:0003723">
    <property type="term" value="F:RNA binding"/>
    <property type="evidence" value="ECO:0007669"/>
    <property type="project" value="InterPro"/>
</dbReference>
<keyword evidence="1" id="KW-0808">Transferase</keyword>
<name>A0A557XDG5_9MYCO</name>
<dbReference type="PROSITE" id="PS50921">
    <property type="entry name" value="ANTAR"/>
    <property type="match status" value="1"/>
</dbReference>
<dbReference type="SMART" id="SM00065">
    <property type="entry name" value="GAF"/>
    <property type="match status" value="1"/>
</dbReference>
<dbReference type="Proteomes" id="UP000320513">
    <property type="component" value="Unassembled WGS sequence"/>
</dbReference>
<evidence type="ECO:0000256" key="4">
    <source>
        <dbReference type="ARBA" id="ARBA00023163"/>
    </source>
</evidence>
<feature type="domain" description="ANTAR" evidence="5">
    <location>
        <begin position="171"/>
        <end position="232"/>
    </location>
</feature>
<protein>
    <submittedName>
        <fullName evidence="6">GAF and ANTAR domain-containing protein</fullName>
    </submittedName>
</protein>
<dbReference type="RefSeq" id="WP_144955832.1">
    <property type="nucleotide sequence ID" value="NZ_VMQU01000142.1"/>
</dbReference>
<dbReference type="InterPro" id="IPR036388">
    <property type="entry name" value="WH-like_DNA-bd_sf"/>
</dbReference>
<sequence length="244" mass="26540">MPEKALNTSDPASHALTDIARALSDVARSLEAEPDLHHTVEGIVAAVTDTVSGAADAGVSLWEGKSLRTVAATSDLVEKVNNLEHKFNEGPCIDALQLRRTYRIDDMAHETRWPTFAAAAHDHGIRSMLGYRLFTSDRTLGSLDLYSTQPNAFDAEAEIVGELFAAHAAIAVIGSTQHAEWLTALNSRDTIGMAKGILMHREQLTDEQAFNLLVSTSQRANIKIIDLAVWLVDQANNTGRGRDE</sequence>